<reference evidence="2 3" key="1">
    <citation type="submission" date="2023-12" db="EMBL/GenBank/DDBJ databases">
        <title>Whole-genome sequencing of halo(alkali)philic microorganisms from hypersaline lakes.</title>
        <authorList>
            <person name="Sorokin D.Y."/>
            <person name="Merkel A.Y."/>
            <person name="Messina E."/>
            <person name="Yakimov M."/>
        </authorList>
    </citation>
    <scope>NUCLEOTIDE SEQUENCE [LARGE SCALE GENOMIC DNA]</scope>
    <source>
        <strain evidence="2 3">AB-CW1</strain>
    </source>
</reference>
<sequence length="155" mass="17128">MKTPRSLLSLLLILSLAACGQEPAAESNEMLVYKTPQCGCCSVWVDYIEEAGFEVEARDVSHQELNEIKREAGLPFSLGSCHTAFVDGYVVEGHVPAEQVHRLLEERPDILGIAVAGMPIGSPGMEMGDRKDPYEVLTFNDEGESEVFARYHQEE</sequence>
<dbReference type="RefSeq" id="WP_346049958.1">
    <property type="nucleotide sequence ID" value="NZ_JAYGII010000002.1"/>
</dbReference>
<gene>
    <name evidence="2" type="ORF">VCB98_02045</name>
</gene>
<protein>
    <submittedName>
        <fullName evidence="2">DUF411 domain-containing protein</fullName>
    </submittedName>
</protein>
<accession>A0AAP6MLY6</accession>
<feature type="chain" id="PRO_5043004889" evidence="1">
    <location>
        <begin position="21"/>
        <end position="155"/>
    </location>
</feature>
<evidence type="ECO:0000313" key="2">
    <source>
        <dbReference type="EMBL" id="MEA5444596.1"/>
    </source>
</evidence>
<evidence type="ECO:0000256" key="1">
    <source>
        <dbReference type="SAM" id="SignalP"/>
    </source>
</evidence>
<dbReference type="AlphaFoldDB" id="A0AAP6MLY6"/>
<dbReference type="InterPro" id="IPR007332">
    <property type="entry name" value="DUF411"/>
</dbReference>
<dbReference type="InterPro" id="IPR036249">
    <property type="entry name" value="Thioredoxin-like_sf"/>
</dbReference>
<dbReference type="EMBL" id="JAYGII010000002">
    <property type="protein sequence ID" value="MEA5444596.1"/>
    <property type="molecule type" value="Genomic_DNA"/>
</dbReference>
<dbReference type="PROSITE" id="PS51257">
    <property type="entry name" value="PROKAR_LIPOPROTEIN"/>
    <property type="match status" value="1"/>
</dbReference>
<name>A0AAP6MLY6_9GAMM</name>
<dbReference type="Proteomes" id="UP001302316">
    <property type="component" value="Unassembled WGS sequence"/>
</dbReference>
<keyword evidence="3" id="KW-1185">Reference proteome</keyword>
<keyword evidence="1" id="KW-0732">Signal</keyword>
<feature type="signal peptide" evidence="1">
    <location>
        <begin position="1"/>
        <end position="20"/>
    </location>
</feature>
<evidence type="ECO:0000313" key="3">
    <source>
        <dbReference type="Proteomes" id="UP001302316"/>
    </source>
</evidence>
<dbReference type="Pfam" id="PF04214">
    <property type="entry name" value="DUF411"/>
    <property type="match status" value="1"/>
</dbReference>
<organism evidence="2 3">
    <name type="scientific">Natronospira elongata</name>
    <dbReference type="NCBI Taxonomy" id="3110268"/>
    <lineage>
        <taxon>Bacteria</taxon>
        <taxon>Pseudomonadati</taxon>
        <taxon>Pseudomonadota</taxon>
        <taxon>Gammaproteobacteria</taxon>
        <taxon>Natronospirales</taxon>
        <taxon>Natronospiraceae</taxon>
        <taxon>Natronospira</taxon>
    </lineage>
</organism>
<dbReference type="SUPFAM" id="SSF52833">
    <property type="entry name" value="Thioredoxin-like"/>
    <property type="match status" value="1"/>
</dbReference>
<comment type="caution">
    <text evidence="2">The sequence shown here is derived from an EMBL/GenBank/DDBJ whole genome shotgun (WGS) entry which is preliminary data.</text>
</comment>
<proteinExistence type="predicted"/>